<dbReference type="PANTHER" id="PTHR43283">
    <property type="entry name" value="BETA-LACTAMASE-RELATED"/>
    <property type="match status" value="1"/>
</dbReference>
<dbReference type="RefSeq" id="WP_015470060.1">
    <property type="nucleotide sequence ID" value="NC_020813.1"/>
</dbReference>
<dbReference type="InterPro" id="IPR012338">
    <property type="entry name" value="Beta-lactam/transpept-like"/>
</dbReference>
<dbReference type="eggNOG" id="COG1680">
    <property type="taxonomic scope" value="Bacteria"/>
</dbReference>
<dbReference type="InterPro" id="IPR050789">
    <property type="entry name" value="Diverse_Enzym_Activities"/>
</dbReference>
<dbReference type="Gene3D" id="3.40.710.10">
    <property type="entry name" value="DD-peptidase/beta-lactamase superfamily"/>
    <property type="match status" value="1"/>
</dbReference>
<evidence type="ECO:0000313" key="3">
    <source>
        <dbReference type="EMBL" id="AGH95570.1"/>
    </source>
</evidence>
<keyword evidence="1" id="KW-0378">Hydrolase</keyword>
<dbReference type="OrthoDB" id="5298837at2"/>
<dbReference type="GO" id="GO:0016787">
    <property type="term" value="F:hydrolase activity"/>
    <property type="evidence" value="ECO:0007669"/>
    <property type="project" value="UniProtKB-KW"/>
</dbReference>
<dbReference type="PANTHER" id="PTHR43283:SF11">
    <property type="entry name" value="BETA-LACTAMASE-RELATED DOMAIN-CONTAINING PROTEIN"/>
    <property type="match status" value="1"/>
</dbReference>
<organism evidence="3 4">
    <name type="scientific">Pseudobdellovibrio exovorus JSS</name>
    <dbReference type="NCBI Taxonomy" id="1184267"/>
    <lineage>
        <taxon>Bacteria</taxon>
        <taxon>Pseudomonadati</taxon>
        <taxon>Bdellovibrionota</taxon>
        <taxon>Bdellovibrionia</taxon>
        <taxon>Bdellovibrionales</taxon>
        <taxon>Pseudobdellovibrionaceae</taxon>
        <taxon>Pseudobdellovibrio</taxon>
    </lineage>
</organism>
<dbReference type="HOGENOM" id="CLU_020027_1_1_7"/>
<keyword evidence="4" id="KW-1185">Reference proteome</keyword>
<dbReference type="PATRIC" id="fig|1184267.3.peg.1373"/>
<dbReference type="Pfam" id="PF00144">
    <property type="entry name" value="Beta-lactamase"/>
    <property type="match status" value="1"/>
</dbReference>
<dbReference type="Proteomes" id="UP000012040">
    <property type="component" value="Chromosome"/>
</dbReference>
<sequence length="351" mass="40349">MKYTSQENKIIEKIKHAIPDVTPGVVARAYHLGRLVCDIGVGTTSPYYDLASLTKVIFTQQAIMEAYDKGLWTFETKVSDVLPDFKHEILIKDLLTHTSGLEWWKPFYQSIPLDMPWTAKRAWIYQQINESTPNKTDKAVYSDLGFILLGFILEKLHQKNIYDVWLDLKERSYPTTTLDFHLENKTTLPKEQFAPTEDCPWRKRILRAEVHDENTWSFGGISTHAGLFGSIEDLAAYGLTVRSQLQGIARYNVRQKTAQLFATRAIPPEVGDWALGYMMPSHENASCGPHFSVRSIGHTGFTGTSFWYDPRNDLLIMILSNRVHYGRDNKAYISLRPQIHSWIYESLKRTV</sequence>
<evidence type="ECO:0000313" key="4">
    <source>
        <dbReference type="Proteomes" id="UP000012040"/>
    </source>
</evidence>
<name>M4VAS4_9BACT</name>
<dbReference type="AlphaFoldDB" id="M4VAS4"/>
<reference evidence="3 4" key="1">
    <citation type="journal article" date="2013" name="ISME J.">
        <title>By their genes ye shall know them: genomic signatures of predatory bacteria.</title>
        <authorList>
            <person name="Pasternak Z."/>
            <person name="Pietrokovski S."/>
            <person name="Rotem O."/>
            <person name="Gophna U."/>
            <person name="Lurie-Weinberger M.N."/>
            <person name="Jurkevitch E."/>
        </authorList>
    </citation>
    <scope>NUCLEOTIDE SEQUENCE [LARGE SCALE GENOMIC DNA]</scope>
    <source>
        <strain evidence="3 4">JSS</strain>
    </source>
</reference>
<dbReference type="STRING" id="1184267.A11Q_1354"/>
<dbReference type="InterPro" id="IPR001466">
    <property type="entry name" value="Beta-lactam-related"/>
</dbReference>
<gene>
    <name evidence="3" type="ORF">A11Q_1354</name>
</gene>
<proteinExistence type="predicted"/>
<feature type="domain" description="Beta-lactamase-related" evidence="2">
    <location>
        <begin position="22"/>
        <end position="329"/>
    </location>
</feature>
<dbReference type="KEGG" id="bex:A11Q_1354"/>
<evidence type="ECO:0000256" key="1">
    <source>
        <dbReference type="ARBA" id="ARBA00022801"/>
    </source>
</evidence>
<dbReference type="SUPFAM" id="SSF56601">
    <property type="entry name" value="beta-lactamase/transpeptidase-like"/>
    <property type="match status" value="1"/>
</dbReference>
<dbReference type="EMBL" id="CP003537">
    <property type="protein sequence ID" value="AGH95570.1"/>
    <property type="molecule type" value="Genomic_DNA"/>
</dbReference>
<dbReference type="MEROPS" id="S12.A03"/>
<evidence type="ECO:0000259" key="2">
    <source>
        <dbReference type="Pfam" id="PF00144"/>
    </source>
</evidence>
<accession>M4VAS4</accession>
<protein>
    <submittedName>
        <fullName evidence="3">D-alanyl-D-alanine carboxypeptidease, putative</fullName>
    </submittedName>
</protein>